<proteinExistence type="predicted"/>
<dbReference type="SUPFAM" id="SSF49354">
    <property type="entry name" value="PapD-like"/>
    <property type="match status" value="1"/>
</dbReference>
<accession>T1IXB2</accession>
<evidence type="ECO:0008006" key="5">
    <source>
        <dbReference type="Google" id="ProtNLM"/>
    </source>
</evidence>
<dbReference type="STRING" id="126957.T1IXB2"/>
<evidence type="ECO:0000313" key="3">
    <source>
        <dbReference type="EnsemblMetazoa" id="SMAR005843-PA"/>
    </source>
</evidence>
<feature type="domain" description="CRAL-TRIO" evidence="1">
    <location>
        <begin position="80"/>
        <end position="237"/>
    </location>
</feature>
<dbReference type="CDD" id="cd00170">
    <property type="entry name" value="SEC14"/>
    <property type="match status" value="1"/>
</dbReference>
<dbReference type="SUPFAM" id="SSF52087">
    <property type="entry name" value="CRAL/TRIO domain"/>
    <property type="match status" value="1"/>
</dbReference>
<dbReference type="SUPFAM" id="SSF46938">
    <property type="entry name" value="CRAL/TRIO N-terminal domain"/>
    <property type="match status" value="1"/>
</dbReference>
<dbReference type="PROSITE" id="PS50191">
    <property type="entry name" value="CRAL_TRIO"/>
    <property type="match status" value="1"/>
</dbReference>
<keyword evidence="4" id="KW-1185">Reference proteome</keyword>
<dbReference type="AlphaFoldDB" id="T1IXB2"/>
<dbReference type="OMA" id="NDALKCW"/>
<dbReference type="InterPro" id="IPR036273">
    <property type="entry name" value="CRAL/TRIO_N_dom_sf"/>
</dbReference>
<dbReference type="InterPro" id="IPR013783">
    <property type="entry name" value="Ig-like_fold"/>
</dbReference>
<dbReference type="eggNOG" id="KOG0439">
    <property type="taxonomic scope" value="Eukaryota"/>
</dbReference>
<organism evidence="3 4">
    <name type="scientific">Strigamia maritima</name>
    <name type="common">European centipede</name>
    <name type="synonym">Geophilus maritimus</name>
    <dbReference type="NCBI Taxonomy" id="126957"/>
    <lineage>
        <taxon>Eukaryota</taxon>
        <taxon>Metazoa</taxon>
        <taxon>Ecdysozoa</taxon>
        <taxon>Arthropoda</taxon>
        <taxon>Myriapoda</taxon>
        <taxon>Chilopoda</taxon>
        <taxon>Pleurostigmophora</taxon>
        <taxon>Geophilomorpha</taxon>
        <taxon>Linotaeniidae</taxon>
        <taxon>Strigamia</taxon>
    </lineage>
</organism>
<dbReference type="HOGENOM" id="CLU_028924_0_0_1"/>
<dbReference type="PANTHER" id="PTHR46384:SF1">
    <property type="entry name" value="MOTILE SPERM DOMAIN-CONTAINING PROTEIN 2"/>
    <property type="match status" value="1"/>
</dbReference>
<dbReference type="InterPro" id="IPR053012">
    <property type="entry name" value="ER-organelle_contact"/>
</dbReference>
<dbReference type="PROSITE" id="PS50202">
    <property type="entry name" value="MSP"/>
    <property type="match status" value="1"/>
</dbReference>
<dbReference type="Gene3D" id="2.60.40.10">
    <property type="entry name" value="Immunoglobulins"/>
    <property type="match status" value="1"/>
</dbReference>
<dbReference type="PANTHER" id="PTHR46384">
    <property type="entry name" value="MOTILE SPERM DOMAIN-CONTAINING PROTEIN 2"/>
    <property type="match status" value="1"/>
</dbReference>
<protein>
    <recommendedName>
        <fullName evidence="5">Motile sperm domain-containing protein 2</fullName>
    </recommendedName>
</protein>
<dbReference type="GO" id="GO:0012505">
    <property type="term" value="C:endomembrane system"/>
    <property type="evidence" value="ECO:0007669"/>
    <property type="project" value="TreeGrafter"/>
</dbReference>
<dbReference type="InterPro" id="IPR008962">
    <property type="entry name" value="PapD-like_sf"/>
</dbReference>
<dbReference type="SMART" id="SM00516">
    <property type="entry name" value="SEC14"/>
    <property type="match status" value="1"/>
</dbReference>
<sequence>MMMGEVNDILITELRNKILAKLDDINSDHYHENDIQRVQNDNSWLRRFILHHEYDMEAAFAMAMDCLKWRKEFGIHDIEENKLPQHFFESQILYPYGRDKEENKIVMFHIRLYHKDHEATPDMKRFLVYWMEKIELDEKGHPITVIFDMRDTGFSNMDMDFVKFFISLFKFYYPSFLGYLIVYEMPWILNTAWKLIKTWLSARAVEKIKFVNKNTILDYVTADQLPPQMGGTVHFAETESDSSIEKEVQLQSDVEIPGSPATMRYNTTVGSQRDDPLNYSGSPAEELNFAIDGSREPNATITLTNNSNQSVAFKVKTTSPEKYRVRPSSGIIRPHCQCEVIVQLQSTYQTSSLTRDKFLVMAIPLEHVDICSQELCEIWRLTPKDKIMDYK</sequence>
<dbReference type="InterPro" id="IPR001251">
    <property type="entry name" value="CRAL-TRIO_dom"/>
</dbReference>
<dbReference type="InterPro" id="IPR036865">
    <property type="entry name" value="CRAL-TRIO_dom_sf"/>
</dbReference>
<feature type="domain" description="MSP" evidence="2">
    <location>
        <begin position="278"/>
        <end position="391"/>
    </location>
</feature>
<evidence type="ECO:0000313" key="4">
    <source>
        <dbReference type="Proteomes" id="UP000014500"/>
    </source>
</evidence>
<evidence type="ECO:0000259" key="2">
    <source>
        <dbReference type="PROSITE" id="PS50202"/>
    </source>
</evidence>
<dbReference type="InterPro" id="IPR000535">
    <property type="entry name" value="MSP_dom"/>
</dbReference>
<name>T1IXB2_STRMM</name>
<dbReference type="GO" id="GO:0140284">
    <property type="term" value="C:endoplasmic reticulum-endosome membrane contact site"/>
    <property type="evidence" value="ECO:0007669"/>
    <property type="project" value="TreeGrafter"/>
</dbReference>
<dbReference type="eggNOG" id="KOG1471">
    <property type="taxonomic scope" value="Eukaryota"/>
</dbReference>
<dbReference type="Pfam" id="PF00635">
    <property type="entry name" value="Motile_Sperm"/>
    <property type="match status" value="1"/>
</dbReference>
<dbReference type="PhylomeDB" id="T1IXB2"/>
<dbReference type="Proteomes" id="UP000014500">
    <property type="component" value="Unassembled WGS sequence"/>
</dbReference>
<dbReference type="Pfam" id="PF00650">
    <property type="entry name" value="CRAL_TRIO"/>
    <property type="match status" value="1"/>
</dbReference>
<dbReference type="EMBL" id="JH431646">
    <property type="status" value="NOT_ANNOTATED_CDS"/>
    <property type="molecule type" value="Genomic_DNA"/>
</dbReference>
<dbReference type="Gene3D" id="3.40.525.10">
    <property type="entry name" value="CRAL-TRIO lipid binding domain"/>
    <property type="match status" value="1"/>
</dbReference>
<reference evidence="3" key="2">
    <citation type="submission" date="2015-02" db="UniProtKB">
        <authorList>
            <consortium name="EnsemblMetazoa"/>
        </authorList>
    </citation>
    <scope>IDENTIFICATION</scope>
</reference>
<reference evidence="4" key="1">
    <citation type="submission" date="2011-05" db="EMBL/GenBank/DDBJ databases">
        <authorList>
            <person name="Richards S.R."/>
            <person name="Qu J."/>
            <person name="Jiang H."/>
            <person name="Jhangiani S.N."/>
            <person name="Agravi P."/>
            <person name="Goodspeed R."/>
            <person name="Gross S."/>
            <person name="Mandapat C."/>
            <person name="Jackson L."/>
            <person name="Mathew T."/>
            <person name="Pu L."/>
            <person name="Thornton R."/>
            <person name="Saada N."/>
            <person name="Wilczek-Boney K.B."/>
            <person name="Lee S."/>
            <person name="Kovar C."/>
            <person name="Wu Y."/>
            <person name="Scherer S.E."/>
            <person name="Worley K.C."/>
            <person name="Muzny D.M."/>
            <person name="Gibbs R."/>
        </authorList>
    </citation>
    <scope>NUCLEOTIDE SEQUENCE</scope>
    <source>
        <strain evidence="4">Brora</strain>
    </source>
</reference>
<dbReference type="EnsemblMetazoa" id="SMAR005843-RA">
    <property type="protein sequence ID" value="SMAR005843-PA"/>
    <property type="gene ID" value="SMAR005843"/>
</dbReference>
<evidence type="ECO:0000259" key="1">
    <source>
        <dbReference type="PROSITE" id="PS50191"/>
    </source>
</evidence>